<dbReference type="GO" id="GO:0016757">
    <property type="term" value="F:glycosyltransferase activity"/>
    <property type="evidence" value="ECO:0007669"/>
    <property type="project" value="InterPro"/>
</dbReference>
<sequence length="335" mass="38066">MASNIKIEWLTKSLAMYNAFVSEKSVAHVRGGRVYELLAIDVLKKNYEVAINKALIKTTNTINYIFQNHKSKINGDICVIDPYLLALGKFNGKKKNIAIVHHIDEDIFNKNLMSKIFYFNLKRNLKKMNAVVVVSEVWKTTLTNIGVNNVKVIYNAFDIKDYEFSYDEKEIFKKKYHLEGIKPVVYIGPNSPGKGISEILEVIDQDKYNLVATGKVDVSNKNVKTFFFSEEEFPLFLACCDVVLCMSTMTEGWNRIAHEALLSKTPVIGSGTGGMLELLENADQIMVKDINELDKHIARSIENTDQYTTAGHKYASKFDLNYFKSSWNALIEELA</sequence>
<dbReference type="PANTHER" id="PTHR46401:SF2">
    <property type="entry name" value="GLYCOSYLTRANSFERASE WBBK-RELATED"/>
    <property type="match status" value="1"/>
</dbReference>
<keyword evidence="4" id="KW-1185">Reference proteome</keyword>
<evidence type="ECO:0000256" key="1">
    <source>
        <dbReference type="ARBA" id="ARBA00022679"/>
    </source>
</evidence>
<evidence type="ECO:0000313" key="4">
    <source>
        <dbReference type="Proteomes" id="UP000256980"/>
    </source>
</evidence>
<evidence type="ECO:0000259" key="2">
    <source>
        <dbReference type="Pfam" id="PF00534"/>
    </source>
</evidence>
<protein>
    <submittedName>
        <fullName evidence="3">Glycosyltransferase involved in cell wall biosynthesis</fullName>
    </submittedName>
</protein>
<dbReference type="AlphaFoldDB" id="A0A3D9HC73"/>
<gene>
    <name evidence="3" type="ORF">DFQ10_101850</name>
</gene>
<dbReference type="RefSeq" id="WP_115816107.1">
    <property type="nucleotide sequence ID" value="NZ_QRDV01000001.1"/>
</dbReference>
<dbReference type="SUPFAM" id="SSF53756">
    <property type="entry name" value="UDP-Glycosyltransferase/glycogen phosphorylase"/>
    <property type="match status" value="1"/>
</dbReference>
<reference evidence="3 4" key="1">
    <citation type="submission" date="2018-07" db="EMBL/GenBank/DDBJ databases">
        <title>Genomic Encyclopedia of Type Strains, Phase III (KMG-III): the genomes of soil and plant-associated and newly described type strains.</title>
        <authorList>
            <person name="Whitman W."/>
        </authorList>
    </citation>
    <scope>NUCLEOTIDE SEQUENCE [LARGE SCALE GENOMIC DNA]</scope>
    <source>
        <strain evidence="3 4">CECT 7946</strain>
    </source>
</reference>
<dbReference type="EMBL" id="QRDV01000001">
    <property type="protein sequence ID" value="RED47069.1"/>
    <property type="molecule type" value="Genomic_DNA"/>
</dbReference>
<dbReference type="Gene3D" id="3.40.50.2000">
    <property type="entry name" value="Glycogen Phosphorylase B"/>
    <property type="match status" value="2"/>
</dbReference>
<keyword evidence="1 3" id="KW-0808">Transferase</keyword>
<dbReference type="PANTHER" id="PTHR46401">
    <property type="entry name" value="GLYCOSYLTRANSFERASE WBBK-RELATED"/>
    <property type="match status" value="1"/>
</dbReference>
<dbReference type="InterPro" id="IPR001296">
    <property type="entry name" value="Glyco_trans_1"/>
</dbReference>
<proteinExistence type="predicted"/>
<dbReference type="GO" id="GO:0009103">
    <property type="term" value="P:lipopolysaccharide biosynthetic process"/>
    <property type="evidence" value="ECO:0007669"/>
    <property type="project" value="TreeGrafter"/>
</dbReference>
<evidence type="ECO:0000313" key="3">
    <source>
        <dbReference type="EMBL" id="RED47069.1"/>
    </source>
</evidence>
<organism evidence="3 4">
    <name type="scientific">Winogradskyella eximia</name>
    <dbReference type="NCBI Taxonomy" id="262006"/>
    <lineage>
        <taxon>Bacteria</taxon>
        <taxon>Pseudomonadati</taxon>
        <taxon>Bacteroidota</taxon>
        <taxon>Flavobacteriia</taxon>
        <taxon>Flavobacteriales</taxon>
        <taxon>Flavobacteriaceae</taxon>
        <taxon>Winogradskyella</taxon>
    </lineage>
</organism>
<comment type="caution">
    <text evidence="3">The sequence shown here is derived from an EMBL/GenBank/DDBJ whole genome shotgun (WGS) entry which is preliminary data.</text>
</comment>
<dbReference type="Proteomes" id="UP000256980">
    <property type="component" value="Unassembled WGS sequence"/>
</dbReference>
<dbReference type="OrthoDB" id="9771846at2"/>
<accession>A0A3D9HC73</accession>
<feature type="domain" description="Glycosyl transferase family 1" evidence="2">
    <location>
        <begin position="169"/>
        <end position="306"/>
    </location>
</feature>
<dbReference type="Pfam" id="PF00534">
    <property type="entry name" value="Glycos_transf_1"/>
    <property type="match status" value="1"/>
</dbReference>
<name>A0A3D9HC73_9FLAO</name>